<evidence type="ECO:0000256" key="1">
    <source>
        <dbReference type="ARBA" id="ARBA00022598"/>
    </source>
</evidence>
<dbReference type="Pfam" id="PF08245">
    <property type="entry name" value="Mur_ligase_M"/>
    <property type="match status" value="1"/>
</dbReference>
<dbReference type="InterPro" id="IPR013221">
    <property type="entry name" value="Mur_ligase_cen"/>
</dbReference>
<reference evidence="6 7" key="1">
    <citation type="submission" date="2020-12" db="EMBL/GenBank/DDBJ databases">
        <title>Genomic analysis of Staphylococcus felis from a cat with skin infection.</title>
        <authorList>
            <person name="Aslantas O."/>
            <person name="Keskin O."/>
            <person name="Buyukaltay K."/>
            <person name="Gullu Yucetepe A."/>
        </authorList>
    </citation>
    <scope>NUCLEOTIDE SEQUENCE [LARGE SCALE GENOMIC DNA]</scope>
    <source>
        <strain evidence="6 7">HARRANVET</strain>
    </source>
</reference>
<dbReference type="InterPro" id="IPR036565">
    <property type="entry name" value="Mur-like_cat_sf"/>
</dbReference>
<organism evidence="6 7">
    <name type="scientific">Staphylococcus felis</name>
    <dbReference type="NCBI Taxonomy" id="46127"/>
    <lineage>
        <taxon>Bacteria</taxon>
        <taxon>Bacillati</taxon>
        <taxon>Bacillota</taxon>
        <taxon>Bacilli</taxon>
        <taxon>Bacillales</taxon>
        <taxon>Staphylococcaceae</taxon>
        <taxon>Staphylococcus</taxon>
    </lineage>
</organism>
<evidence type="ECO:0000313" key="6">
    <source>
        <dbReference type="EMBL" id="MBH9582089.1"/>
    </source>
</evidence>
<dbReference type="Gene3D" id="3.90.190.20">
    <property type="entry name" value="Mur ligase, C-terminal domain"/>
    <property type="match status" value="1"/>
</dbReference>
<evidence type="ECO:0000256" key="2">
    <source>
        <dbReference type="ARBA" id="ARBA00022741"/>
    </source>
</evidence>
<evidence type="ECO:0000259" key="4">
    <source>
        <dbReference type="Pfam" id="PF02875"/>
    </source>
</evidence>
<gene>
    <name evidence="6" type="ORF">I9026_11980</name>
</gene>
<name>A0ABS0QS62_9STAP</name>
<dbReference type="InterPro" id="IPR036615">
    <property type="entry name" value="Mur_ligase_C_dom_sf"/>
</dbReference>
<feature type="domain" description="Mur ligase central" evidence="5">
    <location>
        <begin position="121"/>
        <end position="305"/>
    </location>
</feature>
<dbReference type="InterPro" id="IPR051046">
    <property type="entry name" value="MurCDEF_CellWall_CoF430Synth"/>
</dbReference>
<evidence type="ECO:0000256" key="3">
    <source>
        <dbReference type="ARBA" id="ARBA00022840"/>
    </source>
</evidence>
<evidence type="ECO:0000259" key="5">
    <source>
        <dbReference type="Pfam" id="PF08245"/>
    </source>
</evidence>
<protein>
    <recommendedName>
        <fullName evidence="8">Mur ligase central domain-containing protein</fullName>
    </recommendedName>
</protein>
<dbReference type="Pfam" id="PF02875">
    <property type="entry name" value="Mur_ligase_C"/>
    <property type="match status" value="1"/>
</dbReference>
<accession>A0ABS0QS62</accession>
<dbReference type="PANTHER" id="PTHR43024:SF1">
    <property type="entry name" value="UDP-N-ACETYLMURAMOYL-TRIPEPTIDE--D-ALANYL-D-ALANINE LIGASE"/>
    <property type="match status" value="1"/>
</dbReference>
<sequence>MYKVKDIYGILDAKIISGEKNFEKEINDFEYQAKYIRNDSTAFVSISKSTWSKWLGKEAKILDGRLQILNSDKKPALVITDQVILGLDSQIPQLLVEDSIEAMRILGDYFRSEFKNPVIAITGSMGKSSTRMMIVKALKGYKVVENRGNANTRVPVLLNLCKLVKKPDYAVYEMSINSLNNRGNLSLIVKPDITVVTGIGEAHLSTIKSTEEIALFKSRIFEGQSKDGIAVINEETKHSDILQLKAKENLNKVIKYGQSSDENVNISEQKGYLKVEIQVDGENHVIPINIISEGMMLNIYATINVLKHLKVDLIESINHLTDFKPFKKVLEIKEINTSNLQATIIDDTHNASLPAMINAIKTFNKQSEFYTGNKVLVLGKISDLGESSERQHSKLVSQIEESKANYILCIDNEMRKVVNKVKKKNITWYNNPEQLLIDLKYLVDEDSLILFKSSVTGTMLPQIATRAFHDLYYMNGVKEIDYYKQFPVLKGNVYLDKNNKIISMKQQQSAVSMEGLTPLIYYIYCKSEGVVNKKVKLRKWPTNNAIYFEGRELELNQLIDAMINKPHPSLIYQLAYEVFENENKRRLLIDNFINDHNLSLSSSVNVTGRYRSKERQSFNLNDLEILYMQYKDILFANQHYVILGDRFYHGMIKDEKEGVLIFIMYDSLESLISSILNNIR</sequence>
<dbReference type="SUPFAM" id="SSF53623">
    <property type="entry name" value="MurD-like peptide ligases, catalytic domain"/>
    <property type="match status" value="1"/>
</dbReference>
<dbReference type="InterPro" id="IPR004101">
    <property type="entry name" value="Mur_ligase_C"/>
</dbReference>
<dbReference type="PANTHER" id="PTHR43024">
    <property type="entry name" value="UDP-N-ACETYLMURAMOYL-TRIPEPTIDE--D-ALANYL-D-ALANINE LIGASE"/>
    <property type="match status" value="1"/>
</dbReference>
<dbReference type="RefSeq" id="WP_198093017.1">
    <property type="nucleotide sequence ID" value="NZ_JAEDAQ010000030.1"/>
</dbReference>
<keyword evidence="7" id="KW-1185">Reference proteome</keyword>
<evidence type="ECO:0008006" key="8">
    <source>
        <dbReference type="Google" id="ProtNLM"/>
    </source>
</evidence>
<keyword evidence="2" id="KW-0547">Nucleotide-binding</keyword>
<keyword evidence="1" id="KW-0436">Ligase</keyword>
<dbReference type="Gene3D" id="3.40.1190.10">
    <property type="entry name" value="Mur-like, catalytic domain"/>
    <property type="match status" value="1"/>
</dbReference>
<dbReference type="Proteomes" id="UP000597038">
    <property type="component" value="Unassembled WGS sequence"/>
</dbReference>
<keyword evidence="3" id="KW-0067">ATP-binding</keyword>
<dbReference type="EMBL" id="JAEDAQ010000030">
    <property type="protein sequence ID" value="MBH9582089.1"/>
    <property type="molecule type" value="Genomic_DNA"/>
</dbReference>
<proteinExistence type="predicted"/>
<feature type="domain" description="Mur ligase C-terminal" evidence="4">
    <location>
        <begin position="341"/>
        <end position="454"/>
    </location>
</feature>
<evidence type="ECO:0000313" key="7">
    <source>
        <dbReference type="Proteomes" id="UP000597038"/>
    </source>
</evidence>
<comment type="caution">
    <text evidence="6">The sequence shown here is derived from an EMBL/GenBank/DDBJ whole genome shotgun (WGS) entry which is preliminary data.</text>
</comment>
<dbReference type="SUPFAM" id="SSF53244">
    <property type="entry name" value="MurD-like peptide ligases, peptide-binding domain"/>
    <property type="match status" value="1"/>
</dbReference>